<evidence type="ECO:0000259" key="5">
    <source>
        <dbReference type="PROSITE" id="PS50893"/>
    </source>
</evidence>
<dbReference type="Proteomes" id="UP000009223">
    <property type="component" value="Chromosome"/>
</dbReference>
<dbReference type="AlphaFoldDB" id="F5YH64"/>
<dbReference type="STRING" id="545694.TREPR_1141"/>
<organism evidence="6 7">
    <name type="scientific">Treponema primitia (strain ATCC BAA-887 / DSM 12427 / ZAS-2)</name>
    <dbReference type="NCBI Taxonomy" id="545694"/>
    <lineage>
        <taxon>Bacteria</taxon>
        <taxon>Pseudomonadati</taxon>
        <taxon>Spirochaetota</taxon>
        <taxon>Spirochaetia</taxon>
        <taxon>Spirochaetales</taxon>
        <taxon>Treponemataceae</taxon>
        <taxon>Treponema</taxon>
    </lineage>
</organism>
<dbReference type="GO" id="GO:0005524">
    <property type="term" value="F:ATP binding"/>
    <property type="evidence" value="ECO:0007669"/>
    <property type="project" value="UniProtKB-KW"/>
</dbReference>
<dbReference type="SMART" id="SM00382">
    <property type="entry name" value="AAA"/>
    <property type="match status" value="1"/>
</dbReference>
<comment type="similarity">
    <text evidence="1">Belongs to the ABC transporter superfamily.</text>
</comment>
<proteinExistence type="inferred from homology"/>
<evidence type="ECO:0000313" key="7">
    <source>
        <dbReference type="Proteomes" id="UP000009223"/>
    </source>
</evidence>
<dbReference type="GO" id="GO:0016887">
    <property type="term" value="F:ATP hydrolysis activity"/>
    <property type="evidence" value="ECO:0007669"/>
    <property type="project" value="InterPro"/>
</dbReference>
<evidence type="ECO:0000313" key="6">
    <source>
        <dbReference type="EMBL" id="AEF86686.1"/>
    </source>
</evidence>
<dbReference type="Pfam" id="PF00005">
    <property type="entry name" value="ABC_tran"/>
    <property type="match status" value="1"/>
</dbReference>
<dbReference type="PANTHER" id="PTHR43117">
    <property type="entry name" value="OSMOPROTECTANT IMPORT ATP-BINDING PROTEIN OSMV"/>
    <property type="match status" value="1"/>
</dbReference>
<dbReference type="Gene3D" id="3.40.50.300">
    <property type="entry name" value="P-loop containing nucleotide triphosphate hydrolases"/>
    <property type="match status" value="1"/>
</dbReference>
<dbReference type="RefSeq" id="WP_015708931.1">
    <property type="nucleotide sequence ID" value="NC_015578.1"/>
</dbReference>
<dbReference type="PROSITE" id="PS50893">
    <property type="entry name" value="ABC_TRANSPORTER_2"/>
    <property type="match status" value="1"/>
</dbReference>
<evidence type="ECO:0000256" key="2">
    <source>
        <dbReference type="ARBA" id="ARBA00022448"/>
    </source>
</evidence>
<sequence>MSNTNYAVPDGEAKGGVHSITIIGGHDKDGLPEDFTLTLEAGGILCVVGPTGAGKSRFLEDIGCLAQGDTPTGRRLLLDGREPSQEQRYSLDGRLVAQLSQNMNFIMDLTVEEFILMHAESRNLASLGEDFSGPRLVERIVTAANRLTGEALSAGTAVTQLSGGQSRSLMIADTALLSPSPVVLIDELENAGVDRRGALELLVGEDKIVLVSTHDPVLALLGQRRICIHRGGVRRIIETSPAERRNAVLMGELSGKFLALRDLLREGAVLDFDMETFFLEGISVKERSLS</sequence>
<gene>
    <name evidence="6" type="ordered locus">TREPR_1141</name>
</gene>
<accession>F5YH64</accession>
<dbReference type="OrthoDB" id="9776556at2"/>
<keyword evidence="3" id="KW-0547">Nucleotide-binding</keyword>
<dbReference type="InterPro" id="IPR003439">
    <property type="entry name" value="ABC_transporter-like_ATP-bd"/>
</dbReference>
<dbReference type="PANTHER" id="PTHR43117:SF4">
    <property type="entry name" value="OSMOPROTECTANT IMPORT ATP-BINDING PROTEIN OSMV"/>
    <property type="match status" value="1"/>
</dbReference>
<feature type="domain" description="ABC transporter" evidence="5">
    <location>
        <begin position="17"/>
        <end position="256"/>
    </location>
</feature>
<evidence type="ECO:0000256" key="1">
    <source>
        <dbReference type="ARBA" id="ARBA00005417"/>
    </source>
</evidence>
<dbReference type="InterPro" id="IPR003593">
    <property type="entry name" value="AAA+_ATPase"/>
</dbReference>
<reference evidence="7" key="1">
    <citation type="submission" date="2009-12" db="EMBL/GenBank/DDBJ databases">
        <title>Complete sequence of Treponema primitia strain ZAS-2.</title>
        <authorList>
            <person name="Tetu S.G."/>
            <person name="Matson E."/>
            <person name="Ren Q."/>
            <person name="Seshadri R."/>
            <person name="Elbourne L."/>
            <person name="Hassan K.A."/>
            <person name="Durkin A."/>
            <person name="Radune D."/>
            <person name="Mohamoud Y."/>
            <person name="Shay R."/>
            <person name="Jin S."/>
            <person name="Zhang X."/>
            <person name="Lucey K."/>
            <person name="Ballor N.R."/>
            <person name="Ottesen E."/>
            <person name="Rosenthal R."/>
            <person name="Allen A."/>
            <person name="Leadbetter J.R."/>
            <person name="Paulsen I.T."/>
        </authorList>
    </citation>
    <scope>NUCLEOTIDE SEQUENCE [LARGE SCALE GENOMIC DNA]</scope>
    <source>
        <strain evidence="7">ATCC BAA-887 / DSM 12427 / ZAS-2</strain>
    </source>
</reference>
<keyword evidence="7" id="KW-1185">Reference proteome</keyword>
<keyword evidence="2" id="KW-0813">Transport</keyword>
<dbReference type="HOGENOM" id="CLU_072513_0_0_12"/>
<evidence type="ECO:0000256" key="3">
    <source>
        <dbReference type="ARBA" id="ARBA00022741"/>
    </source>
</evidence>
<dbReference type="SUPFAM" id="SSF52540">
    <property type="entry name" value="P-loop containing nucleoside triphosphate hydrolases"/>
    <property type="match status" value="1"/>
</dbReference>
<name>F5YH64_TREPZ</name>
<keyword evidence="4 6" id="KW-0067">ATP-binding</keyword>
<dbReference type="eggNOG" id="COG1136">
    <property type="taxonomic scope" value="Bacteria"/>
</dbReference>
<dbReference type="EMBL" id="CP001843">
    <property type="protein sequence ID" value="AEF86686.1"/>
    <property type="molecule type" value="Genomic_DNA"/>
</dbReference>
<protein>
    <submittedName>
        <fullName evidence="6">ABC transporter, ATP-binding protein</fullName>
    </submittedName>
</protein>
<dbReference type="KEGG" id="tpi:TREPR_1141"/>
<reference evidence="6 7" key="2">
    <citation type="journal article" date="2011" name="ISME J.">
        <title>RNA-seq reveals cooperative metabolic interactions between two termite-gut spirochete species in co-culture.</title>
        <authorList>
            <person name="Rosenthal A.Z."/>
            <person name="Matson E.G."/>
            <person name="Eldar A."/>
            <person name="Leadbetter J.R."/>
        </authorList>
    </citation>
    <scope>NUCLEOTIDE SEQUENCE [LARGE SCALE GENOMIC DNA]</scope>
    <source>
        <strain evidence="7">ATCC BAA-887 / DSM 12427 / ZAS-2</strain>
    </source>
</reference>
<evidence type="ECO:0000256" key="4">
    <source>
        <dbReference type="ARBA" id="ARBA00022840"/>
    </source>
</evidence>
<dbReference type="InterPro" id="IPR027417">
    <property type="entry name" value="P-loop_NTPase"/>
</dbReference>